<evidence type="ECO:0008006" key="9">
    <source>
        <dbReference type="Google" id="ProtNLM"/>
    </source>
</evidence>
<feature type="region of interest" description="Disordered" evidence="6">
    <location>
        <begin position="73"/>
        <end position="98"/>
    </location>
</feature>
<reference evidence="7" key="2">
    <citation type="journal article" date="2023" name="IMA Fungus">
        <title>Comparative genomic study of the Penicillium genus elucidates a diverse pangenome and 15 lateral gene transfer events.</title>
        <authorList>
            <person name="Petersen C."/>
            <person name="Sorensen T."/>
            <person name="Nielsen M.R."/>
            <person name="Sondergaard T.E."/>
            <person name="Sorensen J.L."/>
            <person name="Fitzpatrick D.A."/>
            <person name="Frisvad J.C."/>
            <person name="Nielsen K.L."/>
        </authorList>
    </citation>
    <scope>NUCLEOTIDE SEQUENCE</scope>
    <source>
        <strain evidence="7">IBT 21917</strain>
    </source>
</reference>
<sequence>MSDSEPKRVKTCQNCVRAKIRCIRTTGSSCDRCHRLNKECYFRPTRSRYNPIKKDSRMEALEAKVEQLIARSGNFGHPSSSTHYSLSPITPGSDHPSDSALQDVVGRGIISFQEADSLLDTYRRTLIQYFPFVVLSEDMTLSRMREERPILLIAILMVASSNRSGHNKVLEGLFKEAIAECIFTHSQSLDVLQALLVAQAWIQHRSDWLLSSTYLHLARGIIGDLQFDKLSDTRTLRSRITVNEGVCRADEGSSSLINEKKRAVIGCLMLFSCRSTILQKNHAKTRLPYVDQYAKELREASEYPTDAWLVHIVRLQDIMERVDEAVATVDTSDAGLVIQAFHTEIDAYKAGLPNSMHDNIIVQIHLYTLELFVCQAFLFDKSSLIPFPVLSSNPQALETGPLRQSRGHVALNLTPSQTNLLGRGLAAAKGVLDFFLAQSPQMDGRLSYMQWLQSGSDIVLACKLAVTASNYASQNAHIKNLCSTLDMPTILRGMLGRVHGLTINHEESTGKTSSTSFYVQWIGRIHTWFEQRYQSSHLEQPDTGEVMSGGNTSPAPYLRSESSSWDTAPAYDGYSGNMAPNSGIGEWPDFIWNVTMEDIINGPTNYLNMPFNMNDTGM</sequence>
<dbReference type="CDD" id="cd12148">
    <property type="entry name" value="fungal_TF_MHR"/>
    <property type="match status" value="1"/>
</dbReference>
<dbReference type="AlphaFoldDB" id="A0A9W9IP32"/>
<comment type="subcellular location">
    <subcellularLocation>
        <location evidence="1">Nucleus</location>
    </subcellularLocation>
</comment>
<name>A0A9W9IP32_9EURO</name>
<evidence type="ECO:0000256" key="4">
    <source>
        <dbReference type="ARBA" id="ARBA00023163"/>
    </source>
</evidence>
<dbReference type="GO" id="GO:0000981">
    <property type="term" value="F:DNA-binding transcription factor activity, RNA polymerase II-specific"/>
    <property type="evidence" value="ECO:0007669"/>
    <property type="project" value="InterPro"/>
</dbReference>
<keyword evidence="3" id="KW-0238">DNA-binding</keyword>
<evidence type="ECO:0000256" key="3">
    <source>
        <dbReference type="ARBA" id="ARBA00023125"/>
    </source>
</evidence>
<dbReference type="InterPro" id="IPR051089">
    <property type="entry name" value="prtT"/>
</dbReference>
<dbReference type="PANTHER" id="PTHR31845">
    <property type="entry name" value="FINGER DOMAIN PROTEIN, PUTATIVE-RELATED"/>
    <property type="match status" value="1"/>
</dbReference>
<proteinExistence type="predicted"/>
<keyword evidence="4" id="KW-0804">Transcription</keyword>
<keyword evidence="5" id="KW-0539">Nucleus</keyword>
<dbReference type="GO" id="GO:0005634">
    <property type="term" value="C:nucleus"/>
    <property type="evidence" value="ECO:0007669"/>
    <property type="project" value="UniProtKB-SubCell"/>
</dbReference>
<feature type="compositionally biased region" description="Polar residues" evidence="6">
    <location>
        <begin position="77"/>
        <end position="90"/>
    </location>
</feature>
<comment type="caution">
    <text evidence="7">The sequence shown here is derived from an EMBL/GenBank/DDBJ whole genome shotgun (WGS) entry which is preliminary data.</text>
</comment>
<feature type="compositionally biased region" description="Polar residues" evidence="6">
    <location>
        <begin position="549"/>
        <end position="563"/>
    </location>
</feature>
<dbReference type="SUPFAM" id="SSF57701">
    <property type="entry name" value="Zn2/Cys6 DNA-binding domain"/>
    <property type="match status" value="1"/>
</dbReference>
<evidence type="ECO:0000256" key="2">
    <source>
        <dbReference type="ARBA" id="ARBA00023015"/>
    </source>
</evidence>
<dbReference type="PANTHER" id="PTHR31845:SF37">
    <property type="entry name" value="TRANSCRIPTION FACTOR DOMAIN-CONTAINING PROTEIN"/>
    <property type="match status" value="1"/>
</dbReference>
<dbReference type="GO" id="GO:0008270">
    <property type="term" value="F:zinc ion binding"/>
    <property type="evidence" value="ECO:0007669"/>
    <property type="project" value="InterPro"/>
</dbReference>
<evidence type="ECO:0000256" key="1">
    <source>
        <dbReference type="ARBA" id="ARBA00004123"/>
    </source>
</evidence>
<evidence type="ECO:0000256" key="6">
    <source>
        <dbReference type="SAM" id="MobiDB-lite"/>
    </source>
</evidence>
<evidence type="ECO:0000313" key="7">
    <source>
        <dbReference type="EMBL" id="KAJ5182593.1"/>
    </source>
</evidence>
<dbReference type="EMBL" id="JAPQKO010000001">
    <property type="protein sequence ID" value="KAJ5182593.1"/>
    <property type="molecule type" value="Genomic_DNA"/>
</dbReference>
<evidence type="ECO:0000256" key="5">
    <source>
        <dbReference type="ARBA" id="ARBA00023242"/>
    </source>
</evidence>
<feature type="region of interest" description="Disordered" evidence="6">
    <location>
        <begin position="540"/>
        <end position="563"/>
    </location>
</feature>
<evidence type="ECO:0000313" key="8">
    <source>
        <dbReference type="Proteomes" id="UP001146351"/>
    </source>
</evidence>
<dbReference type="Proteomes" id="UP001146351">
    <property type="component" value="Unassembled WGS sequence"/>
</dbReference>
<gene>
    <name evidence="7" type="ORF">N7492_000209</name>
</gene>
<reference evidence="7" key="1">
    <citation type="submission" date="2022-11" db="EMBL/GenBank/DDBJ databases">
        <authorList>
            <person name="Petersen C."/>
        </authorList>
    </citation>
    <scope>NUCLEOTIDE SEQUENCE</scope>
    <source>
        <strain evidence="7">IBT 21917</strain>
    </source>
</reference>
<accession>A0A9W9IP32</accession>
<keyword evidence="8" id="KW-1185">Reference proteome</keyword>
<dbReference type="OrthoDB" id="4345374at2759"/>
<keyword evidence="2" id="KW-0805">Transcription regulation</keyword>
<dbReference type="InterPro" id="IPR036864">
    <property type="entry name" value="Zn2-C6_fun-type_DNA-bd_sf"/>
</dbReference>
<protein>
    <recommendedName>
        <fullName evidence="9">Zn(2)-C6 fungal-type domain-containing protein</fullName>
    </recommendedName>
</protein>
<dbReference type="Gene3D" id="4.10.240.10">
    <property type="entry name" value="Zn(2)-C6 fungal-type DNA-binding domain"/>
    <property type="match status" value="1"/>
</dbReference>
<dbReference type="GO" id="GO:0000976">
    <property type="term" value="F:transcription cis-regulatory region binding"/>
    <property type="evidence" value="ECO:0007669"/>
    <property type="project" value="TreeGrafter"/>
</dbReference>
<organism evidence="7 8">
    <name type="scientific">Penicillium capsulatum</name>
    <dbReference type="NCBI Taxonomy" id="69766"/>
    <lineage>
        <taxon>Eukaryota</taxon>
        <taxon>Fungi</taxon>
        <taxon>Dikarya</taxon>
        <taxon>Ascomycota</taxon>
        <taxon>Pezizomycotina</taxon>
        <taxon>Eurotiomycetes</taxon>
        <taxon>Eurotiomycetidae</taxon>
        <taxon>Eurotiales</taxon>
        <taxon>Aspergillaceae</taxon>
        <taxon>Penicillium</taxon>
    </lineage>
</organism>